<dbReference type="EMBL" id="BAAALF010000295">
    <property type="protein sequence ID" value="GAA1069000.1"/>
    <property type="molecule type" value="Genomic_DNA"/>
</dbReference>
<dbReference type="PANTHER" id="PTHR32011:SF2">
    <property type="entry name" value="OS08G0472400 PROTEIN"/>
    <property type="match status" value="1"/>
</dbReference>
<name>A0ABN1T7Y1_9ACTN</name>
<comment type="caution">
    <text evidence="1">The sequence shown here is derived from an EMBL/GenBank/DDBJ whole genome shotgun (WGS) entry which is preliminary data.</text>
</comment>
<protein>
    <recommendedName>
        <fullName evidence="3">SMI1/KNR4 family protein</fullName>
    </recommendedName>
</protein>
<dbReference type="PANTHER" id="PTHR32011">
    <property type="entry name" value="OS08G0472400 PROTEIN"/>
    <property type="match status" value="1"/>
</dbReference>
<proteinExistence type="predicted"/>
<accession>A0ABN1T7Y1</accession>
<organism evidence="1 2">
    <name type="scientific">Kitasatospora nipponensis</name>
    <dbReference type="NCBI Taxonomy" id="258049"/>
    <lineage>
        <taxon>Bacteria</taxon>
        <taxon>Bacillati</taxon>
        <taxon>Actinomycetota</taxon>
        <taxon>Actinomycetes</taxon>
        <taxon>Kitasatosporales</taxon>
        <taxon>Streptomycetaceae</taxon>
        <taxon>Kitasatospora</taxon>
    </lineage>
</organism>
<keyword evidence="2" id="KW-1185">Reference proteome</keyword>
<evidence type="ECO:0000313" key="2">
    <source>
        <dbReference type="Proteomes" id="UP001500037"/>
    </source>
</evidence>
<evidence type="ECO:0000313" key="1">
    <source>
        <dbReference type="EMBL" id="GAA1069000.1"/>
    </source>
</evidence>
<reference evidence="1 2" key="1">
    <citation type="journal article" date="2019" name="Int. J. Syst. Evol. Microbiol.">
        <title>The Global Catalogue of Microorganisms (GCM) 10K type strain sequencing project: providing services to taxonomists for standard genome sequencing and annotation.</title>
        <authorList>
            <consortium name="The Broad Institute Genomics Platform"/>
            <consortium name="The Broad Institute Genome Sequencing Center for Infectious Disease"/>
            <person name="Wu L."/>
            <person name="Ma J."/>
        </authorList>
    </citation>
    <scope>NUCLEOTIDE SEQUENCE [LARGE SCALE GENOMIC DNA]</scope>
    <source>
        <strain evidence="1 2">JCM 13004</strain>
    </source>
</reference>
<gene>
    <name evidence="1" type="ORF">GCM10009665_75300</name>
</gene>
<dbReference type="RefSeq" id="WP_344446783.1">
    <property type="nucleotide sequence ID" value="NZ_BAAALF010000295.1"/>
</dbReference>
<sequence length="188" mass="21143">MATSPSHHLTLDAARELQSLLSYQVTPGLSEQELDRAEQRYGFRFAADHRTFLRAGLPLGGRFPDWRDGEPEVLRDMLGWPVEGVLFDVEHNTFWYPQWGERPEAVPDALAAARAHLALVPQLVPVYGHRYLPGIPGQSGHPVLSVYQTDIISYGADLTDYIHHEFTGRQGDLNPTHSTVAFWSDLVE</sequence>
<dbReference type="Proteomes" id="UP001500037">
    <property type="component" value="Unassembled WGS sequence"/>
</dbReference>
<evidence type="ECO:0008006" key="3">
    <source>
        <dbReference type="Google" id="ProtNLM"/>
    </source>
</evidence>